<dbReference type="OrthoDB" id="1492850at2"/>
<evidence type="ECO:0000313" key="2">
    <source>
        <dbReference type="EMBL" id="TSJ45077.1"/>
    </source>
</evidence>
<dbReference type="EMBL" id="VLPL01000004">
    <property type="protein sequence ID" value="TSJ45077.1"/>
    <property type="molecule type" value="Genomic_DNA"/>
</dbReference>
<dbReference type="Proteomes" id="UP000316008">
    <property type="component" value="Unassembled WGS sequence"/>
</dbReference>
<gene>
    <name evidence="2" type="ORF">FO442_10820</name>
</gene>
<proteinExistence type="predicted"/>
<evidence type="ECO:0000313" key="3">
    <source>
        <dbReference type="Proteomes" id="UP000316008"/>
    </source>
</evidence>
<name>A0A556MYR6_9FLAO</name>
<evidence type="ECO:0000256" key="1">
    <source>
        <dbReference type="ARBA" id="ARBA00022729"/>
    </source>
</evidence>
<dbReference type="InterPro" id="IPR026444">
    <property type="entry name" value="Secre_tail"/>
</dbReference>
<organism evidence="2 3">
    <name type="scientific">Fluviicola chungangensis</name>
    <dbReference type="NCBI Taxonomy" id="2597671"/>
    <lineage>
        <taxon>Bacteria</taxon>
        <taxon>Pseudomonadati</taxon>
        <taxon>Bacteroidota</taxon>
        <taxon>Flavobacteriia</taxon>
        <taxon>Flavobacteriales</taxon>
        <taxon>Crocinitomicaceae</taxon>
        <taxon>Fluviicola</taxon>
    </lineage>
</organism>
<dbReference type="AlphaFoldDB" id="A0A556MYR6"/>
<reference evidence="2 3" key="1">
    <citation type="submission" date="2019-07" db="EMBL/GenBank/DDBJ databases">
        <authorList>
            <person name="Huq M.A."/>
        </authorList>
    </citation>
    <scope>NUCLEOTIDE SEQUENCE [LARGE SCALE GENOMIC DNA]</scope>
    <source>
        <strain evidence="2 3">MAH-3</strain>
    </source>
</reference>
<keyword evidence="3" id="KW-1185">Reference proteome</keyword>
<keyword evidence="1" id="KW-0732">Signal</keyword>
<protein>
    <submittedName>
        <fullName evidence="2">T9SS type A sorting domain-containing protein</fullName>
    </submittedName>
</protein>
<accession>A0A556MYR6</accession>
<dbReference type="RefSeq" id="WP_144333196.1">
    <property type="nucleotide sequence ID" value="NZ_VLPL01000004.1"/>
</dbReference>
<dbReference type="Gene3D" id="2.60.40.4070">
    <property type="match status" value="1"/>
</dbReference>
<sequence>WNPSSRQFDGNGLPVFGGNQPIWVFGVNINGEGCPYYDGVNNWVYDQYQLGTSTAYKKVFTSLMWIANTVTAPGHDFLESDVRMKVRVSKQYAAYNATGQNGGRPMYSWSMNDLQTTTASRDVLASALDLINVVPNPYYAFSEYERNRIDTRVKIVNLPDQCTVTIYNVSGKLIRQFKKDNQVTSIDWDLKNTIGVPIASGVYLIHVEVPGVGERIVKFFGGMRQVDLETI</sequence>
<feature type="non-terminal residue" evidence="2">
    <location>
        <position position="1"/>
    </location>
</feature>
<dbReference type="NCBIfam" id="TIGR04183">
    <property type="entry name" value="Por_Secre_tail"/>
    <property type="match status" value="1"/>
</dbReference>
<comment type="caution">
    <text evidence="2">The sequence shown here is derived from an EMBL/GenBank/DDBJ whole genome shotgun (WGS) entry which is preliminary data.</text>
</comment>